<dbReference type="EMBL" id="QGKW02001660">
    <property type="protein sequence ID" value="KAF2579745.1"/>
    <property type="molecule type" value="Genomic_DNA"/>
</dbReference>
<feature type="region of interest" description="Disordered" evidence="1">
    <location>
        <begin position="162"/>
        <end position="183"/>
    </location>
</feature>
<reference evidence="2" key="1">
    <citation type="submission" date="2019-12" db="EMBL/GenBank/DDBJ databases">
        <title>Genome sequencing and annotation of Brassica cretica.</title>
        <authorList>
            <person name="Studholme D.J."/>
            <person name="Sarris P.F."/>
        </authorList>
    </citation>
    <scope>NUCLEOTIDE SEQUENCE</scope>
    <source>
        <strain evidence="2">PFS-001/15</strain>
        <strain evidence="3">PFS-102/07</strain>
        <tissue evidence="2">Leaf</tissue>
    </source>
</reference>
<evidence type="ECO:0000313" key="4">
    <source>
        <dbReference type="Proteomes" id="UP000712281"/>
    </source>
</evidence>
<evidence type="ECO:0000256" key="1">
    <source>
        <dbReference type="SAM" id="MobiDB-lite"/>
    </source>
</evidence>
<gene>
    <name evidence="2" type="ORF">F2Q68_00000594</name>
    <name evidence="3" type="ORF">F2Q70_00007545</name>
</gene>
<organism evidence="2 4">
    <name type="scientific">Brassica cretica</name>
    <name type="common">Mustard</name>
    <dbReference type="NCBI Taxonomy" id="69181"/>
    <lineage>
        <taxon>Eukaryota</taxon>
        <taxon>Viridiplantae</taxon>
        <taxon>Streptophyta</taxon>
        <taxon>Embryophyta</taxon>
        <taxon>Tracheophyta</taxon>
        <taxon>Spermatophyta</taxon>
        <taxon>Magnoliopsida</taxon>
        <taxon>eudicotyledons</taxon>
        <taxon>Gunneridae</taxon>
        <taxon>Pentapetalae</taxon>
        <taxon>rosids</taxon>
        <taxon>malvids</taxon>
        <taxon>Brassicales</taxon>
        <taxon>Brassicaceae</taxon>
        <taxon>Brassiceae</taxon>
        <taxon>Brassica</taxon>
    </lineage>
</organism>
<name>A0A8S9JCJ9_BRACR</name>
<feature type="region of interest" description="Disordered" evidence="1">
    <location>
        <begin position="789"/>
        <end position="815"/>
    </location>
</feature>
<dbReference type="Proteomes" id="UP000712281">
    <property type="component" value="Unassembled WGS sequence"/>
</dbReference>
<feature type="compositionally biased region" description="Basic and acidic residues" evidence="1">
    <location>
        <begin position="164"/>
        <end position="183"/>
    </location>
</feature>
<evidence type="ECO:0000313" key="3">
    <source>
        <dbReference type="EMBL" id="KAF2609701.1"/>
    </source>
</evidence>
<comment type="caution">
    <text evidence="2">The sequence shown here is derived from an EMBL/GenBank/DDBJ whole genome shotgun (WGS) entry which is preliminary data.</text>
</comment>
<sequence>MTLPNPTNTIMAQAITAAVDGILAKSQHELRGLLRDFCDTTARIQVHALEDTHDQVGDFNGMPIYDVYDDELSTTLVYDFCGEPHHKSDVTTKEGDTSSQITERPTFTSNLGRYDVPIKDFAEEPLFDVSDDQIQGFNHDFEVQVLVDDAYLGVTKQHMNSGLGDKDFHRQSHHEPPDRGRDKGHAYVDLVAIHKGLTSVNLDDEFCCDAMSGPLEWLVSKKSRGTENGFHGGINTSQPTSTKDIHLATTEHLGVMSMVAHLRLCERPWKYCSGTFYDSLGDIYVAFVRTHDPLSPREETMDPVVRNKEIINLSSPVCLDMLVLFQTVAKLSGEVSFLDVMIVIYPTSSTWLVYFAKGSLQKFVILGVDVSYCFHQPVCALMRLYDLFVGKRKENLQLEWMFLMGSVVFYVGNLMTFGEDEHVKVQILTCLVSFTKFLCVRFGSRWKHVDLNGRPEAFDMIQYVWVFGAYKTVTFIELPRSTALWTLFFPSQWLQMELQWGISNGKVEVLHNPQTGLGCIFLATLCWSNIACESSNLGEYSNSAFQHVCEAATCFLTLSVLPSASTKVSMIVWVITRSVVSYESLELAGEENCSCPYVRHMSAMGYFWIIVIADKVFHRGYAINNGELQLVKDKKSVLVAYRCGSRTIFVIIEGKLFSLVRPMWSSLALRSAYPTVHLLPSISSLHELCHGVVTKEFDLVCLEFTAAGSAHMVVVESDFPGDSVQVLEFIGFFSHVHDQLFGLLGVSYAKYKAAAGWHRPDLQFNVGAYILGFRIYLVIRSGKMNKPNRDFKYSKRRASTRTQTRSIRDVSAART</sequence>
<evidence type="ECO:0000313" key="2">
    <source>
        <dbReference type="EMBL" id="KAF2579745.1"/>
    </source>
</evidence>
<dbReference type="EMBL" id="QGKY02000089">
    <property type="protein sequence ID" value="KAF2609701.1"/>
    <property type="molecule type" value="Genomic_DNA"/>
</dbReference>
<dbReference type="AlphaFoldDB" id="A0A8S9JCJ9"/>
<protein>
    <submittedName>
        <fullName evidence="2">Uncharacterized protein</fullName>
    </submittedName>
</protein>
<accession>A0A8S9JCJ9</accession>
<proteinExistence type="predicted"/>